<keyword evidence="1" id="KW-0812">Transmembrane</keyword>
<sequence>MLLQTEIKKDLKKQLFINLPICFVFLGLAWFLTWRLGIISEDILVLKSEIFKNQQLFENFSTLKTQKKQVGPIQQKIASILPMKDAILPLTIKLEQTALSLGLKQSFVFGVENKSSDSGVSDISFSLILNGKLDNLLRYLEQLESLPQFVEMSSSEIIKSEKDYQFSSAGRIYKK</sequence>
<protein>
    <submittedName>
        <fullName evidence="2">Uncharacterized protein</fullName>
    </submittedName>
</protein>
<reference evidence="2 3" key="1">
    <citation type="journal article" date="2016" name="Nat. Commun.">
        <title>Thousands of microbial genomes shed light on interconnected biogeochemical processes in an aquifer system.</title>
        <authorList>
            <person name="Anantharaman K."/>
            <person name="Brown C.T."/>
            <person name="Hug L.A."/>
            <person name="Sharon I."/>
            <person name="Castelle C.J."/>
            <person name="Probst A.J."/>
            <person name="Thomas B.C."/>
            <person name="Singh A."/>
            <person name="Wilkins M.J."/>
            <person name="Karaoz U."/>
            <person name="Brodie E.L."/>
            <person name="Williams K.H."/>
            <person name="Hubbard S.S."/>
            <person name="Banfield J.F."/>
        </authorList>
    </citation>
    <scope>NUCLEOTIDE SEQUENCE [LARGE SCALE GENOMIC DNA]</scope>
</reference>
<dbReference type="AlphaFoldDB" id="A0A1G1XKU9"/>
<evidence type="ECO:0000256" key="1">
    <source>
        <dbReference type="SAM" id="Phobius"/>
    </source>
</evidence>
<gene>
    <name evidence="2" type="ORF">A2570_02155</name>
</gene>
<name>A0A1G1XKU9_9BACT</name>
<dbReference type="Gene3D" id="3.30.70.60">
    <property type="match status" value="1"/>
</dbReference>
<dbReference type="InterPro" id="IPR014717">
    <property type="entry name" value="Transl_elong_EF1B/ribsomal_bS6"/>
</dbReference>
<dbReference type="STRING" id="1797529.A2570_02155"/>
<dbReference type="InterPro" id="IPR007445">
    <property type="entry name" value="PilO"/>
</dbReference>
<dbReference type="EMBL" id="MHHY01000007">
    <property type="protein sequence ID" value="OGY40524.1"/>
    <property type="molecule type" value="Genomic_DNA"/>
</dbReference>
<evidence type="ECO:0000313" key="3">
    <source>
        <dbReference type="Proteomes" id="UP000178570"/>
    </source>
</evidence>
<keyword evidence="1" id="KW-0472">Membrane</keyword>
<organism evidence="2 3">
    <name type="scientific">Candidatus Brennerbacteria bacterium RIFOXYD1_FULL_41_16</name>
    <dbReference type="NCBI Taxonomy" id="1797529"/>
    <lineage>
        <taxon>Bacteria</taxon>
        <taxon>Candidatus Brenneribacteriota</taxon>
    </lineage>
</organism>
<feature type="transmembrane region" description="Helical" evidence="1">
    <location>
        <begin position="15"/>
        <end position="34"/>
    </location>
</feature>
<dbReference type="Proteomes" id="UP000178570">
    <property type="component" value="Unassembled WGS sequence"/>
</dbReference>
<keyword evidence="1" id="KW-1133">Transmembrane helix</keyword>
<evidence type="ECO:0000313" key="2">
    <source>
        <dbReference type="EMBL" id="OGY40524.1"/>
    </source>
</evidence>
<comment type="caution">
    <text evidence="2">The sequence shown here is derived from an EMBL/GenBank/DDBJ whole genome shotgun (WGS) entry which is preliminary data.</text>
</comment>
<dbReference type="Pfam" id="PF04350">
    <property type="entry name" value="PilO"/>
    <property type="match status" value="1"/>
</dbReference>
<accession>A0A1G1XKU9</accession>
<proteinExistence type="predicted"/>